<name>U1NGH6_9EURY</name>
<protein>
    <submittedName>
        <fullName evidence="2">Zn-ribbon containing protein (DUF2072)</fullName>
    </submittedName>
</protein>
<dbReference type="HOGENOM" id="CLU_063606_0_0_2"/>
<dbReference type="eggNOG" id="arCOG04417">
    <property type="taxonomic scope" value="Archaea"/>
</dbReference>
<dbReference type="Proteomes" id="UP000030710">
    <property type="component" value="Unassembled WGS sequence"/>
</dbReference>
<accession>U1NGH6</accession>
<evidence type="ECO:0000256" key="1">
    <source>
        <dbReference type="SAM" id="MobiDB-lite"/>
    </source>
</evidence>
<dbReference type="InterPro" id="IPR018645">
    <property type="entry name" value="OapC-like"/>
</dbReference>
<feature type="compositionally biased region" description="Polar residues" evidence="1">
    <location>
        <begin position="52"/>
        <end position="79"/>
    </location>
</feature>
<dbReference type="AlphaFoldDB" id="U1NGH6"/>
<proteinExistence type="predicted"/>
<feature type="compositionally biased region" description="Polar residues" evidence="1">
    <location>
        <begin position="234"/>
        <end position="243"/>
    </location>
</feature>
<feature type="compositionally biased region" description="Polar residues" evidence="1">
    <location>
        <begin position="24"/>
        <end position="45"/>
    </location>
</feature>
<feature type="compositionally biased region" description="Basic and acidic residues" evidence="1">
    <location>
        <begin position="144"/>
        <end position="169"/>
    </location>
</feature>
<reference evidence="2 3" key="1">
    <citation type="journal article" date="2013" name="PLoS ONE">
        <title>Assembly-driven community genomics of a hypersaline microbial ecosystem.</title>
        <authorList>
            <person name="Podell S."/>
            <person name="Ugalde J.A."/>
            <person name="Narasingarao P."/>
            <person name="Banfield J.F."/>
            <person name="Heidelberg K.B."/>
            <person name="Allen E.E."/>
        </authorList>
    </citation>
    <scope>NUCLEOTIDE SEQUENCE [LARGE SCALE GENOMIC DNA]</scope>
    <source>
        <strain evidence="3">J07HQW2</strain>
    </source>
</reference>
<feature type="compositionally biased region" description="Polar residues" evidence="1">
    <location>
        <begin position="100"/>
        <end position="123"/>
    </location>
</feature>
<feature type="compositionally biased region" description="Low complexity" evidence="1">
    <location>
        <begin position="244"/>
        <end position="267"/>
    </location>
</feature>
<dbReference type="RefSeq" id="WP_021055390.1">
    <property type="nucleotide sequence ID" value="NZ_KE356561.1"/>
</dbReference>
<sequence>MPHECTNCGRVFPDGSKEMLSGCPNCSGNKFQFRPSSQEPESGTQPKPELSGSHSQSRSDQQTHSGTGSQPDTQRSSSDADPVPKPDTTAYDGVGAESHPTANTSVGEDQTQTQTHQSNSDSNFDPWPHTNATEDSEANNADTRYTDHSHVGDSHTEETRTENSIESSDHLASNTTNSEEDSTLHPSEGDDEDDAQASARGNIVSPEELAATESSSDAKPHTQQEASASPGKSELSSRNYSQMSTDTSQPSSESSPSADDDGPGLSDLRTELNQQFESIRIVAPGQYELNLMELYDRSEYIISLQEDGRYIIEVPNAGDGLSDDTN</sequence>
<dbReference type="Pfam" id="PF09845">
    <property type="entry name" value="OapC"/>
    <property type="match status" value="1"/>
</dbReference>
<organism evidence="2 3">
    <name type="scientific">Haloquadratum walsbyi J07HQW2</name>
    <dbReference type="NCBI Taxonomy" id="1238425"/>
    <lineage>
        <taxon>Archaea</taxon>
        <taxon>Methanobacteriati</taxon>
        <taxon>Methanobacteriota</taxon>
        <taxon>Stenosarchaea group</taxon>
        <taxon>Halobacteria</taxon>
        <taxon>Halobacteriales</taxon>
        <taxon>Haloferacaceae</taxon>
        <taxon>Haloquadratum</taxon>
    </lineage>
</organism>
<feature type="region of interest" description="Disordered" evidence="1">
    <location>
        <begin position="1"/>
        <end position="271"/>
    </location>
</feature>
<evidence type="ECO:0000313" key="2">
    <source>
        <dbReference type="EMBL" id="ERG95918.1"/>
    </source>
</evidence>
<dbReference type="EMBL" id="KE356561">
    <property type="protein sequence ID" value="ERG95918.1"/>
    <property type="molecule type" value="Genomic_DNA"/>
</dbReference>
<gene>
    <name evidence="2" type="ORF">J07HQW2_02378</name>
</gene>
<dbReference type="STRING" id="1238425.J07HQW2_02378"/>
<evidence type="ECO:0000313" key="3">
    <source>
        <dbReference type="Proteomes" id="UP000030710"/>
    </source>
</evidence>
<feature type="compositionally biased region" description="Polar residues" evidence="1">
    <location>
        <begin position="130"/>
        <end position="143"/>
    </location>
</feature>